<name>D4JT79_9FIRM</name>
<dbReference type="AlphaFoldDB" id="D4JT79"/>
<dbReference type="Proteomes" id="UP000008803">
    <property type="component" value="Chromosome"/>
</dbReference>
<dbReference type="HOGENOM" id="CLU_3183865_0_0_9"/>
<evidence type="ECO:0000313" key="1">
    <source>
        <dbReference type="EMBL" id="CBK96298.1"/>
    </source>
</evidence>
<accession>D4JT79</accession>
<evidence type="ECO:0000313" key="2">
    <source>
        <dbReference type="Proteomes" id="UP000008803"/>
    </source>
</evidence>
<proteinExistence type="predicted"/>
<protein>
    <submittedName>
        <fullName evidence="1">Uncharacterized protein</fullName>
    </submittedName>
</protein>
<dbReference type="PATRIC" id="fig|657319.3.peg.1391"/>
<sequence>MPAVFPYNLTKNLTAHLTHNLCAVLPKITTVNYKKDKNFCSGIYIL</sequence>
<gene>
    <name evidence="1" type="ORF">EUS_11050</name>
</gene>
<reference evidence="1 2" key="2">
    <citation type="submission" date="2010-03" db="EMBL/GenBank/DDBJ databases">
        <authorList>
            <person name="Pajon A."/>
        </authorList>
    </citation>
    <scope>NUCLEOTIDE SEQUENCE [LARGE SCALE GENOMIC DNA]</scope>
    <source>
        <strain evidence="1 2">70/3</strain>
    </source>
</reference>
<dbReference type="KEGG" id="esu:EUS_11050"/>
<dbReference type="BioCyc" id="ESIR657319:G136K-935-MONOMER"/>
<dbReference type="EMBL" id="FP929044">
    <property type="protein sequence ID" value="CBK96298.1"/>
    <property type="molecule type" value="Genomic_DNA"/>
</dbReference>
<reference evidence="1 2" key="1">
    <citation type="submission" date="2010-03" db="EMBL/GenBank/DDBJ databases">
        <title>The genome sequence of Eubacterium siraeum 70/3.</title>
        <authorList>
            <consortium name="metaHIT consortium -- http://www.metahit.eu/"/>
            <person name="Pajon A."/>
            <person name="Turner K."/>
            <person name="Parkhill J."/>
            <person name="Duncan S."/>
            <person name="Flint H."/>
        </authorList>
    </citation>
    <scope>NUCLEOTIDE SEQUENCE [LARGE SCALE GENOMIC DNA]</scope>
    <source>
        <strain evidence="1 2">70/3</strain>
    </source>
</reference>
<organism evidence="1 2">
    <name type="scientific">[Eubacterium] siraeum 70/3</name>
    <dbReference type="NCBI Taxonomy" id="657319"/>
    <lineage>
        <taxon>Bacteria</taxon>
        <taxon>Bacillati</taxon>
        <taxon>Bacillota</taxon>
        <taxon>Clostridia</taxon>
        <taxon>Eubacteriales</taxon>
        <taxon>Oscillospiraceae</taxon>
        <taxon>Oscillospiraceae incertae sedis</taxon>
    </lineage>
</organism>